<dbReference type="SUPFAM" id="SSF53335">
    <property type="entry name" value="S-adenosyl-L-methionine-dependent methyltransferases"/>
    <property type="match status" value="1"/>
</dbReference>
<keyword evidence="4" id="KW-0949">S-adenosyl-L-methionine</keyword>
<dbReference type="PANTHER" id="PTHR43667">
    <property type="entry name" value="CYCLOPROPANE-FATTY-ACYL-PHOSPHOLIPID SYNTHASE"/>
    <property type="match status" value="1"/>
</dbReference>
<organism evidence="7 8">
    <name type="scientific">Actinokineospora soli</name>
    <dbReference type="NCBI Taxonomy" id="1048753"/>
    <lineage>
        <taxon>Bacteria</taxon>
        <taxon>Bacillati</taxon>
        <taxon>Actinomycetota</taxon>
        <taxon>Actinomycetes</taxon>
        <taxon>Pseudonocardiales</taxon>
        <taxon>Pseudonocardiaceae</taxon>
        <taxon>Actinokineospora</taxon>
    </lineage>
</organism>
<keyword evidence="2 7" id="KW-0489">Methyltransferase</keyword>
<evidence type="ECO:0000256" key="1">
    <source>
        <dbReference type="ARBA" id="ARBA00010815"/>
    </source>
</evidence>
<dbReference type="GO" id="GO:0032259">
    <property type="term" value="P:methylation"/>
    <property type="evidence" value="ECO:0007669"/>
    <property type="project" value="UniProtKB-KW"/>
</dbReference>
<dbReference type="EMBL" id="JBHTEY010000004">
    <property type="protein sequence ID" value="MFC7613989.1"/>
    <property type="molecule type" value="Genomic_DNA"/>
</dbReference>
<evidence type="ECO:0000313" key="8">
    <source>
        <dbReference type="Proteomes" id="UP001596512"/>
    </source>
</evidence>
<keyword evidence="3 7" id="KW-0808">Transferase</keyword>
<reference evidence="8" key="1">
    <citation type="journal article" date="2019" name="Int. J. Syst. Evol. Microbiol.">
        <title>The Global Catalogue of Microorganisms (GCM) 10K type strain sequencing project: providing services to taxonomists for standard genome sequencing and annotation.</title>
        <authorList>
            <consortium name="The Broad Institute Genomics Platform"/>
            <consortium name="The Broad Institute Genome Sequencing Center for Infectious Disease"/>
            <person name="Wu L."/>
            <person name="Ma J."/>
        </authorList>
    </citation>
    <scope>NUCLEOTIDE SEQUENCE [LARGE SCALE GENOMIC DNA]</scope>
    <source>
        <strain evidence="8">JCM 17695</strain>
    </source>
</reference>
<dbReference type="Pfam" id="PF02353">
    <property type="entry name" value="CMAS"/>
    <property type="match status" value="1"/>
</dbReference>
<dbReference type="GO" id="GO:0008168">
    <property type="term" value="F:methyltransferase activity"/>
    <property type="evidence" value="ECO:0007669"/>
    <property type="project" value="UniProtKB-KW"/>
</dbReference>
<evidence type="ECO:0000256" key="3">
    <source>
        <dbReference type="ARBA" id="ARBA00022679"/>
    </source>
</evidence>
<dbReference type="InterPro" id="IPR003333">
    <property type="entry name" value="CMAS"/>
</dbReference>
<name>A0ABW2TJX1_9PSEU</name>
<comment type="similarity">
    <text evidence="1">Belongs to the CFA/CMAS family.</text>
</comment>
<dbReference type="Gene3D" id="3.40.50.150">
    <property type="entry name" value="Vaccinia Virus protein VP39"/>
    <property type="match status" value="1"/>
</dbReference>
<dbReference type="EC" id="2.1.1.-" evidence="7"/>
<dbReference type="PANTHER" id="PTHR43667:SF2">
    <property type="entry name" value="FATTY ACID C-METHYL TRANSFERASE"/>
    <property type="match status" value="1"/>
</dbReference>
<dbReference type="InterPro" id="IPR050723">
    <property type="entry name" value="CFA/CMAS"/>
</dbReference>
<sequence>MPTRAPADRPDPSGRWGSLFTPPHNPFRARVARALFTNAVRGLPVRVVYADGGRAGAGGPGSPVMRVERPAAFFHRLGVDAKIGFGESYMAGDWTSTALVELLTEFAARMSTLIPPRLQAFRRWVDRRQPAAEVNTVENARSNIQRHYDLSNDLFATFLDETMTYSSAWFAPGSTDLRDGQLRKIDGVLDYARVGVDTHVLEIGTGWGALAIRAAQRGARVTTLTLSAEQKALAEQRIAEAGVADRVQVVLRDYREAQGSYDAVVSVEMIEAVGERFWPAYFGTVDRVLRPGGRFGLQAITMPHDRMLATRDSYTWIHKYIFPGGIIPSNESIEQTVSRHTRMKVHAFRDFGLDYAETLRQWRIRFLDRWHDVAELGFDQTFRRMWEFYLAYCEAGFRSGYLNVRQLSIGR</sequence>
<evidence type="ECO:0000313" key="7">
    <source>
        <dbReference type="EMBL" id="MFC7613989.1"/>
    </source>
</evidence>
<evidence type="ECO:0000256" key="4">
    <source>
        <dbReference type="ARBA" id="ARBA00022691"/>
    </source>
</evidence>
<protein>
    <submittedName>
        <fullName evidence="7">Class I SAM-dependent methyltransferase</fullName>
        <ecNumber evidence="7">2.1.1.-</ecNumber>
    </submittedName>
</protein>
<evidence type="ECO:0000256" key="5">
    <source>
        <dbReference type="ARBA" id="ARBA00023098"/>
    </source>
</evidence>
<feature type="compositionally biased region" description="Basic and acidic residues" evidence="6">
    <location>
        <begin position="1"/>
        <end position="12"/>
    </location>
</feature>
<gene>
    <name evidence="7" type="ORF">ACFQV2_10920</name>
</gene>
<keyword evidence="5" id="KW-0443">Lipid metabolism</keyword>
<comment type="caution">
    <text evidence="7">The sequence shown here is derived from an EMBL/GenBank/DDBJ whole genome shotgun (WGS) entry which is preliminary data.</text>
</comment>
<accession>A0ABW2TJX1</accession>
<evidence type="ECO:0000256" key="6">
    <source>
        <dbReference type="SAM" id="MobiDB-lite"/>
    </source>
</evidence>
<dbReference type="Proteomes" id="UP001596512">
    <property type="component" value="Unassembled WGS sequence"/>
</dbReference>
<feature type="region of interest" description="Disordered" evidence="6">
    <location>
        <begin position="1"/>
        <end position="20"/>
    </location>
</feature>
<proteinExistence type="inferred from homology"/>
<dbReference type="InterPro" id="IPR029063">
    <property type="entry name" value="SAM-dependent_MTases_sf"/>
</dbReference>
<keyword evidence="8" id="KW-1185">Reference proteome</keyword>
<dbReference type="PIRSF" id="PIRSF003085">
    <property type="entry name" value="CMAS"/>
    <property type="match status" value="1"/>
</dbReference>
<evidence type="ECO:0000256" key="2">
    <source>
        <dbReference type="ARBA" id="ARBA00022603"/>
    </source>
</evidence>
<dbReference type="CDD" id="cd02440">
    <property type="entry name" value="AdoMet_MTases"/>
    <property type="match status" value="1"/>
</dbReference>